<dbReference type="Proteomes" id="UP001059844">
    <property type="component" value="Chromosome"/>
</dbReference>
<organism evidence="1 2">
    <name type="scientific">Flavobacterium cerinum</name>
    <dbReference type="NCBI Taxonomy" id="2502784"/>
    <lineage>
        <taxon>Bacteria</taxon>
        <taxon>Pseudomonadati</taxon>
        <taxon>Bacteroidota</taxon>
        <taxon>Flavobacteriia</taxon>
        <taxon>Flavobacteriales</taxon>
        <taxon>Flavobacteriaceae</taxon>
        <taxon>Flavobacterium</taxon>
    </lineage>
</organism>
<evidence type="ECO:0000313" key="2">
    <source>
        <dbReference type="Proteomes" id="UP001059844"/>
    </source>
</evidence>
<gene>
    <name evidence="1" type="ORF">NOX80_08195</name>
</gene>
<dbReference type="EMBL" id="CP101751">
    <property type="protein sequence ID" value="UUC47166.1"/>
    <property type="molecule type" value="Genomic_DNA"/>
</dbReference>
<dbReference type="RefSeq" id="WP_256552802.1">
    <property type="nucleotide sequence ID" value="NZ_CP101751.1"/>
</dbReference>
<proteinExistence type="predicted"/>
<accession>A0ABY5J081</accession>
<keyword evidence="2" id="KW-1185">Reference proteome</keyword>
<name>A0ABY5J081_9FLAO</name>
<evidence type="ECO:0000313" key="1">
    <source>
        <dbReference type="EMBL" id="UUC47166.1"/>
    </source>
</evidence>
<protein>
    <submittedName>
        <fullName evidence="1">Uncharacterized protein</fullName>
    </submittedName>
</protein>
<sequence length="57" mass="6631">MARAEGYKNILKTSVEVVTERKMKLFMEDFAKEIDEIIEASLKSDKPLKIDLLIFQL</sequence>
<reference evidence="1" key="1">
    <citation type="submission" date="2022-07" db="EMBL/GenBank/DDBJ databases">
        <title>Isolation, identification, and degradation of a PFOSA degrading strain from sewage treatment plant.</title>
        <authorList>
            <person name="Zhang L."/>
            <person name="Huo Y."/>
        </authorList>
    </citation>
    <scope>NUCLEOTIDE SEQUENCE</scope>
    <source>
        <strain evidence="1">C1</strain>
    </source>
</reference>